<dbReference type="GO" id="GO:0050118">
    <property type="term" value="F:N-acetyldiaminopimelate deacetylase activity"/>
    <property type="evidence" value="ECO:0007669"/>
    <property type="project" value="UniProtKB-ARBA"/>
</dbReference>
<feature type="binding site" evidence="2">
    <location>
        <position position="143"/>
    </location>
    <ligand>
        <name>Mn(2+)</name>
        <dbReference type="ChEBI" id="CHEBI:29035"/>
        <label>2</label>
    </ligand>
</feature>
<dbReference type="AlphaFoldDB" id="A0A3G7TV75"/>
<evidence type="ECO:0000256" key="2">
    <source>
        <dbReference type="PIRSR" id="PIRSR005962-1"/>
    </source>
</evidence>
<evidence type="ECO:0000259" key="4">
    <source>
        <dbReference type="Pfam" id="PF07687"/>
    </source>
</evidence>
<dbReference type="InterPro" id="IPR017439">
    <property type="entry name" value="Amidohydrolase"/>
</dbReference>
<feature type="signal peptide" evidence="3">
    <location>
        <begin position="1"/>
        <end position="24"/>
    </location>
</feature>
<keyword evidence="3" id="KW-0732">Signal</keyword>
<dbReference type="PIRSF" id="PIRSF005962">
    <property type="entry name" value="Pept_M20D_amidohydro"/>
    <property type="match status" value="1"/>
</dbReference>
<dbReference type="FunFam" id="3.30.70.360:FF:000001">
    <property type="entry name" value="N-acetyldiaminopimelate deacetylase"/>
    <property type="match status" value="1"/>
</dbReference>
<sequence length="448" mass="47985">MQLSAIAQACLIGVLALSSQAANAVDDSAMEQARQHIAEQAKALEPALLETRRDIHAHPELGNTEHRTAELVATQLRALGLEVKTGIARTGVVAVLKGALPGPTVALRADMDALPVKEVADLPFASKAKGRYLDKDVDVMHACGHDAHTAILLSTAKILSDMRERLPGTVVFYFQPAEEGPSDFIPDGKNTWGAKMMVQEGVMKSPRPDAVFGLHVWAGIPAGRIAYRPGPTLASSDDLRIRILGKQTHAGRPWDGIDPITVGAQTVVGLQTVVSRRTDISSFPSVVSIGTINGGTRYNIIPESLDMTGTLRSYDYGIRQKLHSDVRQTVEKIAESGGAKAEVSIIEKYDPTINDPALTEKMLPSLRWAAKDDVVQGPLVGGAEDFSFYAKEAPGLFVFLGVTPRDQDMAKAAPNHNPGFFVDESALVVGVRTLASLTTDYLFAGAKP</sequence>
<dbReference type="NCBIfam" id="TIGR01891">
    <property type="entry name" value="amidohydrolases"/>
    <property type="match status" value="1"/>
</dbReference>
<proteinExistence type="predicted"/>
<name>A0A3G7TV75_9PSED</name>
<feature type="binding site" evidence="2">
    <location>
        <position position="145"/>
    </location>
    <ligand>
        <name>Mn(2+)</name>
        <dbReference type="ChEBI" id="CHEBI:29035"/>
        <label>2</label>
    </ligand>
</feature>
<evidence type="ECO:0000256" key="3">
    <source>
        <dbReference type="SAM" id="SignalP"/>
    </source>
</evidence>
<feature type="domain" description="Peptidase M20 dimerisation" evidence="4">
    <location>
        <begin position="239"/>
        <end position="335"/>
    </location>
</feature>
<dbReference type="Pfam" id="PF07687">
    <property type="entry name" value="M20_dimer"/>
    <property type="match status" value="1"/>
</dbReference>
<dbReference type="PANTHER" id="PTHR11014">
    <property type="entry name" value="PEPTIDASE M20 FAMILY MEMBER"/>
    <property type="match status" value="1"/>
</dbReference>
<dbReference type="SUPFAM" id="SSF55031">
    <property type="entry name" value="Bacterial exopeptidase dimerisation domain"/>
    <property type="match status" value="1"/>
</dbReference>
<keyword evidence="2" id="KW-0464">Manganese</keyword>
<protein>
    <submittedName>
        <fullName evidence="5">Peptidase M20D, amidohydrolase</fullName>
    </submittedName>
</protein>
<dbReference type="GO" id="GO:0019877">
    <property type="term" value="P:diaminopimelate biosynthetic process"/>
    <property type="evidence" value="ECO:0007669"/>
    <property type="project" value="UniProtKB-ARBA"/>
</dbReference>
<accession>A0A3G7TV75</accession>
<keyword evidence="1 5" id="KW-0378">Hydrolase</keyword>
<feature type="binding site" evidence="2">
    <location>
        <position position="215"/>
    </location>
    <ligand>
        <name>Mn(2+)</name>
        <dbReference type="ChEBI" id="CHEBI:29035"/>
        <label>2</label>
    </ligand>
</feature>
<dbReference type="GO" id="GO:0046872">
    <property type="term" value="F:metal ion binding"/>
    <property type="evidence" value="ECO:0007669"/>
    <property type="project" value="UniProtKB-KW"/>
</dbReference>
<dbReference type="Gene3D" id="3.30.70.360">
    <property type="match status" value="1"/>
</dbReference>
<dbReference type="InterPro" id="IPR002933">
    <property type="entry name" value="Peptidase_M20"/>
</dbReference>
<dbReference type="PANTHER" id="PTHR11014:SF63">
    <property type="entry name" value="METALLOPEPTIDASE, PUTATIVE (AFU_ORTHOLOGUE AFUA_6G09600)-RELATED"/>
    <property type="match status" value="1"/>
</dbReference>
<organism evidence="5 6">
    <name type="scientific">Pseudomonas chlororaphis</name>
    <dbReference type="NCBI Taxonomy" id="587753"/>
    <lineage>
        <taxon>Bacteria</taxon>
        <taxon>Pseudomonadati</taxon>
        <taxon>Pseudomonadota</taxon>
        <taxon>Gammaproteobacteria</taxon>
        <taxon>Pseudomonadales</taxon>
        <taxon>Pseudomonadaceae</taxon>
        <taxon>Pseudomonas</taxon>
    </lineage>
</organism>
<feature type="chain" id="PRO_5017927647" evidence="3">
    <location>
        <begin position="25"/>
        <end position="448"/>
    </location>
</feature>
<comment type="cofactor">
    <cofactor evidence="2">
        <name>Mn(2+)</name>
        <dbReference type="ChEBI" id="CHEBI:29035"/>
    </cofactor>
    <text evidence="2">The Mn(2+) ion enhances activity.</text>
</comment>
<dbReference type="EMBL" id="CP027753">
    <property type="protein sequence ID" value="AZE50302.1"/>
    <property type="molecule type" value="Genomic_DNA"/>
</dbReference>
<dbReference type="RefSeq" id="WP_124321767.1">
    <property type="nucleotide sequence ID" value="NZ_CP027753.1"/>
</dbReference>
<dbReference type="Pfam" id="PF01546">
    <property type="entry name" value="Peptidase_M20"/>
    <property type="match status" value="1"/>
</dbReference>
<feature type="binding site" evidence="2">
    <location>
        <position position="416"/>
    </location>
    <ligand>
        <name>Mn(2+)</name>
        <dbReference type="ChEBI" id="CHEBI:29035"/>
        <label>2</label>
    </ligand>
</feature>
<dbReference type="InterPro" id="IPR011650">
    <property type="entry name" value="Peptidase_M20_dimer"/>
</dbReference>
<evidence type="ECO:0000313" key="6">
    <source>
        <dbReference type="Proteomes" id="UP000268048"/>
    </source>
</evidence>
<dbReference type="Gene3D" id="3.40.630.10">
    <property type="entry name" value="Zn peptidases"/>
    <property type="match status" value="1"/>
</dbReference>
<keyword evidence="2" id="KW-0479">Metal-binding</keyword>
<reference evidence="5 6" key="1">
    <citation type="submission" date="2018-03" db="EMBL/GenBank/DDBJ databases">
        <title>Diversity of phytobeneficial traits revealed by whole-genome analysis of worldwide-isolated phenazine-producing Pseudomonas spp.</title>
        <authorList>
            <person name="Biessy A."/>
            <person name="Novinscak A."/>
            <person name="Blom J."/>
            <person name="Leger G."/>
            <person name="Thomashow L.S."/>
            <person name="Cazorla F.M."/>
            <person name="Josic D."/>
            <person name="Filion M."/>
        </authorList>
    </citation>
    <scope>NUCLEOTIDE SEQUENCE [LARGE SCALE GENOMIC DNA]</scope>
    <source>
        <strain evidence="5 6">B25</strain>
    </source>
</reference>
<evidence type="ECO:0000256" key="1">
    <source>
        <dbReference type="ARBA" id="ARBA00022801"/>
    </source>
</evidence>
<gene>
    <name evidence="5" type="ORF">C4K04_4643</name>
</gene>
<feature type="binding site" evidence="2">
    <location>
        <position position="179"/>
    </location>
    <ligand>
        <name>Mn(2+)</name>
        <dbReference type="ChEBI" id="CHEBI:29035"/>
        <label>2</label>
    </ligand>
</feature>
<evidence type="ECO:0000313" key="5">
    <source>
        <dbReference type="EMBL" id="AZE50302.1"/>
    </source>
</evidence>
<dbReference type="InterPro" id="IPR036264">
    <property type="entry name" value="Bact_exopeptidase_dim_dom"/>
</dbReference>
<dbReference type="SUPFAM" id="SSF53187">
    <property type="entry name" value="Zn-dependent exopeptidases"/>
    <property type="match status" value="1"/>
</dbReference>
<dbReference type="Proteomes" id="UP000268048">
    <property type="component" value="Chromosome"/>
</dbReference>